<dbReference type="GO" id="GO:0000166">
    <property type="term" value="F:nucleotide binding"/>
    <property type="evidence" value="ECO:0007669"/>
    <property type="project" value="InterPro"/>
</dbReference>
<evidence type="ECO:0000256" key="3">
    <source>
        <dbReference type="ARBA" id="ARBA00016672"/>
    </source>
</evidence>
<dbReference type="PANTHER" id="PTHR15561:SF0">
    <property type="entry name" value="DNA-DIRECTED RNA POLYMERASE III SUBUNIT RPC9"/>
    <property type="match status" value="1"/>
</dbReference>
<dbReference type="InterPro" id="IPR006590">
    <property type="entry name" value="RNA_pol_Rpb4/RPC9_core"/>
</dbReference>
<evidence type="ECO:0000313" key="10">
    <source>
        <dbReference type="Proteomes" id="UP000790833"/>
    </source>
</evidence>
<dbReference type="Gene3D" id="1.20.1250.40">
    <property type="match status" value="1"/>
</dbReference>
<name>A0A9P8AHB7_9ASCO</name>
<dbReference type="RefSeq" id="XP_043048715.1">
    <property type="nucleotide sequence ID" value="XM_043191743.1"/>
</dbReference>
<evidence type="ECO:0000256" key="4">
    <source>
        <dbReference type="ARBA" id="ARBA00022478"/>
    </source>
</evidence>
<dbReference type="GO" id="GO:0005666">
    <property type="term" value="C:RNA polymerase III complex"/>
    <property type="evidence" value="ECO:0007669"/>
    <property type="project" value="InterPro"/>
</dbReference>
<dbReference type="GO" id="GO:0006384">
    <property type="term" value="P:transcription initiation at RNA polymerase III promoter"/>
    <property type="evidence" value="ECO:0007669"/>
    <property type="project" value="InterPro"/>
</dbReference>
<evidence type="ECO:0000256" key="7">
    <source>
        <dbReference type="SAM" id="MobiDB-lite"/>
    </source>
</evidence>
<dbReference type="SMART" id="SM00657">
    <property type="entry name" value="RPOL4c"/>
    <property type="match status" value="1"/>
</dbReference>
<dbReference type="InterPro" id="IPR005574">
    <property type="entry name" value="Rpb4/RPC9"/>
</dbReference>
<evidence type="ECO:0000256" key="5">
    <source>
        <dbReference type="ARBA" id="ARBA00023163"/>
    </source>
</evidence>
<reference evidence="9" key="1">
    <citation type="submission" date="2021-03" db="EMBL/GenBank/DDBJ databases">
        <authorList>
            <person name="Palmer J.M."/>
        </authorList>
    </citation>
    <scope>NUCLEOTIDE SEQUENCE</scope>
    <source>
        <strain evidence="9">ARV_011</strain>
    </source>
</reference>
<dbReference type="Pfam" id="PF03874">
    <property type="entry name" value="RNA_pol_Rpb4"/>
    <property type="match status" value="1"/>
</dbReference>
<gene>
    <name evidence="9" type="ORF">KQ657_000921</name>
</gene>
<dbReference type="SUPFAM" id="SSF47819">
    <property type="entry name" value="HRDC-like"/>
    <property type="match status" value="1"/>
</dbReference>
<dbReference type="InterPro" id="IPR038324">
    <property type="entry name" value="Rpb4/RPC9_sf"/>
</dbReference>
<dbReference type="OrthoDB" id="1746530at2759"/>
<keyword evidence="6" id="KW-0539">Nucleus</keyword>
<dbReference type="GeneID" id="66114295"/>
<dbReference type="EMBL" id="JAHMUF010000013">
    <property type="protein sequence ID" value="KAG7193167.1"/>
    <property type="molecule type" value="Genomic_DNA"/>
</dbReference>
<proteinExistence type="inferred from homology"/>
<dbReference type="InterPro" id="IPR010997">
    <property type="entry name" value="HRDC-like_sf"/>
</dbReference>
<feature type="region of interest" description="Disordered" evidence="7">
    <location>
        <begin position="135"/>
        <end position="166"/>
    </location>
</feature>
<evidence type="ECO:0000259" key="8">
    <source>
        <dbReference type="SMART" id="SM00657"/>
    </source>
</evidence>
<dbReference type="PANTHER" id="PTHR15561">
    <property type="entry name" value="CALCITONIN GENE-RELATED PEPTIDE-RECEPTOR COMPONENT PROTEIN"/>
    <property type="match status" value="1"/>
</dbReference>
<organism evidence="9 10">
    <name type="scientific">Scheffersomyces spartinae</name>
    <dbReference type="NCBI Taxonomy" id="45513"/>
    <lineage>
        <taxon>Eukaryota</taxon>
        <taxon>Fungi</taxon>
        <taxon>Dikarya</taxon>
        <taxon>Ascomycota</taxon>
        <taxon>Saccharomycotina</taxon>
        <taxon>Pichiomycetes</taxon>
        <taxon>Debaryomycetaceae</taxon>
        <taxon>Scheffersomyces</taxon>
    </lineage>
</organism>
<comment type="subcellular location">
    <subcellularLocation>
        <location evidence="1">Nucleus</location>
    </subcellularLocation>
</comment>
<dbReference type="Proteomes" id="UP000790833">
    <property type="component" value="Unassembled WGS sequence"/>
</dbReference>
<keyword evidence="4" id="KW-0240">DNA-directed RNA polymerase</keyword>
<sequence length="166" mass="19123">MKVVKPRSEFLSNYEVLRHLKGIQKKNNWVFSDKDKKESNKRHRDFGGVNLEMVVKDSLQYLESSPCGVIGSIDSFKQLMIFLNQFELMKAEKLQIVNTLPRSMVLLYALVEECDQRFSEAESELIIEKINELYPVEEEAEGEEDGEEAEEAEEVEGEDVEAEADN</sequence>
<feature type="domain" description="RNA polymerase Rpb4/RPC9 core" evidence="8">
    <location>
        <begin position="1"/>
        <end position="137"/>
    </location>
</feature>
<keyword evidence="10" id="KW-1185">Reference proteome</keyword>
<dbReference type="InterPro" id="IPR038846">
    <property type="entry name" value="RPC9"/>
</dbReference>
<protein>
    <recommendedName>
        <fullName evidence="3">DNA-directed RNA polymerase III subunit RPC9</fullName>
    </recommendedName>
</protein>
<evidence type="ECO:0000256" key="1">
    <source>
        <dbReference type="ARBA" id="ARBA00004123"/>
    </source>
</evidence>
<accession>A0A9P8AHB7</accession>
<evidence type="ECO:0000313" key="9">
    <source>
        <dbReference type="EMBL" id="KAG7193167.1"/>
    </source>
</evidence>
<keyword evidence="5" id="KW-0804">Transcription</keyword>
<comment type="caution">
    <text evidence="9">The sequence shown here is derived from an EMBL/GenBank/DDBJ whole genome shotgun (WGS) entry which is preliminary data.</text>
</comment>
<evidence type="ECO:0000256" key="2">
    <source>
        <dbReference type="ARBA" id="ARBA00006898"/>
    </source>
</evidence>
<dbReference type="AlphaFoldDB" id="A0A9P8AHB7"/>
<evidence type="ECO:0000256" key="6">
    <source>
        <dbReference type="ARBA" id="ARBA00023242"/>
    </source>
</evidence>
<comment type="similarity">
    <text evidence="2">Belongs to the eukaryotic RPC9 RNA polymerase subunit family.</text>
</comment>